<keyword evidence="1" id="KW-0812">Transmembrane</keyword>
<comment type="caution">
    <text evidence="2">The sequence shown here is derived from an EMBL/GenBank/DDBJ whole genome shotgun (WGS) entry which is preliminary data.</text>
</comment>
<dbReference type="AlphaFoldDB" id="H5U6N3"/>
<keyword evidence="3" id="KW-1185">Reference proteome</keyword>
<keyword evidence="1" id="KW-0472">Membrane</keyword>
<feature type="transmembrane region" description="Helical" evidence="1">
    <location>
        <begin position="76"/>
        <end position="95"/>
    </location>
</feature>
<reference evidence="2 3" key="1">
    <citation type="submission" date="2012-02" db="EMBL/GenBank/DDBJ databases">
        <title>Whole genome shotgun sequence of Gordonia sputi NBRC 100414.</title>
        <authorList>
            <person name="Yoshida I."/>
            <person name="Hosoyama A."/>
            <person name="Tsuchikane K."/>
            <person name="Katsumata H."/>
            <person name="Yamazaki S."/>
            <person name="Fujita N."/>
        </authorList>
    </citation>
    <scope>NUCLEOTIDE SEQUENCE [LARGE SCALE GENOMIC DNA]</scope>
    <source>
        <strain evidence="2 3">NBRC 100414</strain>
    </source>
</reference>
<feature type="transmembrane region" description="Helical" evidence="1">
    <location>
        <begin position="28"/>
        <end position="47"/>
    </location>
</feature>
<feature type="transmembrane region" description="Helical" evidence="1">
    <location>
        <begin position="101"/>
        <end position="121"/>
    </location>
</feature>
<evidence type="ECO:0000313" key="3">
    <source>
        <dbReference type="Proteomes" id="UP000005845"/>
    </source>
</evidence>
<evidence type="ECO:0000256" key="1">
    <source>
        <dbReference type="SAM" id="Phobius"/>
    </source>
</evidence>
<gene>
    <name evidence="2" type="ORF">GOSPT_129_00380</name>
</gene>
<dbReference type="Proteomes" id="UP000005845">
    <property type="component" value="Unassembled WGS sequence"/>
</dbReference>
<proteinExistence type="predicted"/>
<sequence length="379" mass="41899">MLEEYGIGGYVSFLGHVSTKDPTPRARLVTACLQLIVALFFATLAALLEPYRFAAVVAFVAVSGLAVWVRRFGPRGGALGFAAFFPYFLTLLLRLDQSQLPVLWPVIALTVCAGILLRVVALRERPQRQIALLLRECRSAADTALLAAQRATSRSVRPHIERDLARLGGMSLAINNWQSRFDTHRHLDCEPETLADLVVDAQISVEQVCNQLVADRFDNASPTDDGVLPRNALLDAAITDLHTVLAKDIDVEASRAAARRAKRIEAIVDIREAGGLVTLEISRCVRMWHALNELIVSTGEPDLVPPTDPADVHREHHLRRPGLASLGISPPPWKLQPWKLQPWRDWEPTSRLAVQVMFATALASVVGEMIAASRWYWAV</sequence>
<accession>H5U6N3</accession>
<feature type="transmembrane region" description="Helical" evidence="1">
    <location>
        <begin position="53"/>
        <end position="69"/>
    </location>
</feature>
<protein>
    <submittedName>
        <fullName evidence="2">Uncharacterized protein</fullName>
    </submittedName>
</protein>
<name>H5U6N3_9ACTN</name>
<dbReference type="RefSeq" id="WP_005208794.1">
    <property type="nucleotide sequence ID" value="NZ_BAFC01000127.1"/>
</dbReference>
<organism evidence="2 3">
    <name type="scientific">Gordonia sputi NBRC 100414</name>
    <dbReference type="NCBI Taxonomy" id="1089453"/>
    <lineage>
        <taxon>Bacteria</taxon>
        <taxon>Bacillati</taxon>
        <taxon>Actinomycetota</taxon>
        <taxon>Actinomycetes</taxon>
        <taxon>Mycobacteriales</taxon>
        <taxon>Gordoniaceae</taxon>
        <taxon>Gordonia</taxon>
    </lineage>
</organism>
<dbReference type="EMBL" id="BAFC01000127">
    <property type="protein sequence ID" value="GAB41391.1"/>
    <property type="molecule type" value="Genomic_DNA"/>
</dbReference>
<dbReference type="eggNOG" id="COG1289">
    <property type="taxonomic scope" value="Bacteria"/>
</dbReference>
<evidence type="ECO:0000313" key="2">
    <source>
        <dbReference type="EMBL" id="GAB41391.1"/>
    </source>
</evidence>
<keyword evidence="1" id="KW-1133">Transmembrane helix</keyword>